<keyword evidence="3" id="KW-0804">Transcription</keyword>
<dbReference type="Gene3D" id="3.30.70.270">
    <property type="match status" value="1"/>
</dbReference>
<dbReference type="InterPro" id="IPR043128">
    <property type="entry name" value="Rev_trsase/Diguanyl_cyclase"/>
</dbReference>
<dbReference type="STRING" id="301302.ERS852420_00373"/>
<name>A0A0M6WE28_9FIRM</name>
<dbReference type="SUPFAM" id="SSF55073">
    <property type="entry name" value="Nucleotide cyclase"/>
    <property type="match status" value="1"/>
</dbReference>
<gene>
    <name evidence="5" type="ORF">M72_21201</name>
</gene>
<evidence type="ECO:0000259" key="4">
    <source>
        <dbReference type="PROSITE" id="PS50887"/>
    </source>
</evidence>
<evidence type="ECO:0000313" key="6">
    <source>
        <dbReference type="Proteomes" id="UP000049979"/>
    </source>
</evidence>
<dbReference type="CDD" id="cd06267">
    <property type="entry name" value="PBP1_LacI_sugar_binding-like"/>
    <property type="match status" value="1"/>
</dbReference>
<organism evidence="5 6">
    <name type="scientific">Roseburia faecis</name>
    <dbReference type="NCBI Taxonomy" id="301302"/>
    <lineage>
        <taxon>Bacteria</taxon>
        <taxon>Bacillati</taxon>
        <taxon>Bacillota</taxon>
        <taxon>Clostridia</taxon>
        <taxon>Lachnospirales</taxon>
        <taxon>Lachnospiraceae</taxon>
        <taxon>Roseburia</taxon>
    </lineage>
</organism>
<dbReference type="PROSITE" id="PS50887">
    <property type="entry name" value="GGDEF"/>
    <property type="match status" value="1"/>
</dbReference>
<keyword evidence="1" id="KW-0805">Transcription regulation</keyword>
<evidence type="ECO:0000256" key="2">
    <source>
        <dbReference type="ARBA" id="ARBA00023125"/>
    </source>
</evidence>
<dbReference type="Gene3D" id="3.40.50.2300">
    <property type="match status" value="2"/>
</dbReference>
<dbReference type="RefSeq" id="WP_055067166.1">
    <property type="nucleotide sequence ID" value="NZ_CP173697.1"/>
</dbReference>
<dbReference type="AlphaFoldDB" id="A0A0M6WE28"/>
<dbReference type="InterPro" id="IPR000160">
    <property type="entry name" value="GGDEF_dom"/>
</dbReference>
<dbReference type="PANTHER" id="PTHR30146:SF24">
    <property type="entry name" value="XYLOSE OPERON REGULATORY PROTEIN"/>
    <property type="match status" value="1"/>
</dbReference>
<dbReference type="EMBL" id="CVRR01000006">
    <property type="protein sequence ID" value="CRL34429.1"/>
    <property type="molecule type" value="Genomic_DNA"/>
</dbReference>
<reference evidence="6" key="1">
    <citation type="submission" date="2015-05" db="EMBL/GenBank/DDBJ databases">
        <authorList>
            <consortium name="Pathogen Informatics"/>
        </authorList>
    </citation>
    <scope>NUCLEOTIDE SEQUENCE [LARGE SCALE GENOMIC DNA]</scope>
    <source>
        <strain evidence="6">M72</strain>
    </source>
</reference>
<dbReference type="Pfam" id="PF00990">
    <property type="entry name" value="GGDEF"/>
    <property type="match status" value="1"/>
</dbReference>
<protein>
    <submittedName>
        <fullName evidence="5">Arabinogalactan endo-1,4-beta-galactosidase</fullName>
    </submittedName>
</protein>
<dbReference type="Proteomes" id="UP000049979">
    <property type="component" value="Unassembled WGS sequence"/>
</dbReference>
<dbReference type="GO" id="GO:0003700">
    <property type="term" value="F:DNA-binding transcription factor activity"/>
    <property type="evidence" value="ECO:0007669"/>
    <property type="project" value="TreeGrafter"/>
</dbReference>
<dbReference type="SUPFAM" id="SSF53822">
    <property type="entry name" value="Periplasmic binding protein-like I"/>
    <property type="match status" value="1"/>
</dbReference>
<dbReference type="InterPro" id="IPR028082">
    <property type="entry name" value="Peripla_BP_I"/>
</dbReference>
<dbReference type="PANTHER" id="PTHR30146">
    <property type="entry name" value="LACI-RELATED TRANSCRIPTIONAL REPRESSOR"/>
    <property type="match status" value="1"/>
</dbReference>
<dbReference type="InterPro" id="IPR046335">
    <property type="entry name" value="LacI/GalR-like_sensor"/>
</dbReference>
<proteinExistence type="predicted"/>
<dbReference type="OrthoDB" id="1835616at2"/>
<accession>A0A0M6WE28</accession>
<evidence type="ECO:0000256" key="3">
    <source>
        <dbReference type="ARBA" id="ARBA00023163"/>
    </source>
</evidence>
<dbReference type="CDD" id="cd01949">
    <property type="entry name" value="GGDEF"/>
    <property type="match status" value="1"/>
</dbReference>
<keyword evidence="6" id="KW-1185">Reference proteome</keyword>
<dbReference type="Pfam" id="PF13377">
    <property type="entry name" value="Peripla_BP_3"/>
    <property type="match status" value="1"/>
</dbReference>
<evidence type="ECO:0000256" key="1">
    <source>
        <dbReference type="ARBA" id="ARBA00023015"/>
    </source>
</evidence>
<evidence type="ECO:0000313" key="5">
    <source>
        <dbReference type="EMBL" id="CRL34429.1"/>
    </source>
</evidence>
<sequence length="621" mass="71798">MKKIALISDGWRRMITYAWVDGIIRRIRELDEDIALYQYNCYGNWSKDALHNTGEYNIYNLPDLSAFDGIILDGSNIVDVWQKEKIVERLQNCGVPVLSLDWYISGFYYVGADNRRPIRELMTHLYEVHGCRRFVFAGGPEDAFGNFERVAAYCECLKKYGMTLDDNPILCGDYDYETGVNYMREYVHSGSKLPDVFVCANDNIAAGICAEAEQWGYRVPDDFLVTGFDNLDKAAYFRPQITTVFQDREEIGKLCVDVLLRIWEGKPVEERNYIPVTCIYGESCGCPNNGMVNYREYLREKIVATVKKDEDDSLLVELEAQMARCNGFREIFEYIVDYFQKLRCDGVYFVVDRKLFAADEDTDFPVEGYDEKNLVVADGFENHKRMAFASVGELNRHLEETGSQNAYLFTPIHFREQSVGYLVMKNGRFLYDNPYYYDIHSTIVKTLETQFKQKQLENAANKLQMLYNRDPLTGICNRIAYTDIIRPAFAKYQEKGIACALVFVDADDFKSVNDTYGHEFGDQVLIRIAQVLEEECPQQGYVCRYGGDEFIGFFPYATSEKAQQYTDRVQSRLTKENIMISIGVELTFAGGEETIDEYLSLADQNMYRQKQMRKESRKNID</sequence>
<feature type="domain" description="GGDEF" evidence="4">
    <location>
        <begin position="497"/>
        <end position="621"/>
    </location>
</feature>
<dbReference type="SMART" id="SM00267">
    <property type="entry name" value="GGDEF"/>
    <property type="match status" value="1"/>
</dbReference>
<dbReference type="InterPro" id="IPR029787">
    <property type="entry name" value="Nucleotide_cyclase"/>
</dbReference>
<dbReference type="NCBIfam" id="TIGR00254">
    <property type="entry name" value="GGDEF"/>
    <property type="match status" value="1"/>
</dbReference>
<dbReference type="GO" id="GO:0000976">
    <property type="term" value="F:transcription cis-regulatory region binding"/>
    <property type="evidence" value="ECO:0007669"/>
    <property type="project" value="TreeGrafter"/>
</dbReference>
<keyword evidence="2" id="KW-0238">DNA-binding</keyword>